<accession>A0A3B1C4U3</accession>
<evidence type="ECO:0008006" key="3">
    <source>
        <dbReference type="Google" id="ProtNLM"/>
    </source>
</evidence>
<keyword evidence="1" id="KW-1133">Transmembrane helix</keyword>
<protein>
    <recommendedName>
        <fullName evidence="3">FeoB-associated Cys-rich membrane protein</fullName>
    </recommendedName>
</protein>
<evidence type="ECO:0000313" key="2">
    <source>
        <dbReference type="EMBL" id="VAX25189.1"/>
    </source>
</evidence>
<keyword evidence="1" id="KW-0472">Membrane</keyword>
<name>A0A3B1C4U3_9ZZZZ</name>
<organism evidence="2">
    <name type="scientific">hydrothermal vent metagenome</name>
    <dbReference type="NCBI Taxonomy" id="652676"/>
    <lineage>
        <taxon>unclassified sequences</taxon>
        <taxon>metagenomes</taxon>
        <taxon>ecological metagenomes</taxon>
    </lineage>
</organism>
<feature type="transmembrane region" description="Helical" evidence="1">
    <location>
        <begin position="6"/>
        <end position="24"/>
    </location>
</feature>
<proteinExistence type="predicted"/>
<sequence>MLQFLVVSLFFLIAIGLMLLSLHFSKYKQREESCCGGGHCSSSHHSDPNHECEKDQTELISKINVENLKI</sequence>
<evidence type="ECO:0000256" key="1">
    <source>
        <dbReference type="SAM" id="Phobius"/>
    </source>
</evidence>
<dbReference type="EMBL" id="UOGD01000292">
    <property type="protein sequence ID" value="VAX25189.1"/>
    <property type="molecule type" value="Genomic_DNA"/>
</dbReference>
<gene>
    <name evidence="2" type="ORF">MNBD_IGNAVI01-1084</name>
</gene>
<dbReference type="AlphaFoldDB" id="A0A3B1C4U3"/>
<reference evidence="2" key="1">
    <citation type="submission" date="2018-06" db="EMBL/GenBank/DDBJ databases">
        <authorList>
            <person name="Zhirakovskaya E."/>
        </authorList>
    </citation>
    <scope>NUCLEOTIDE SEQUENCE</scope>
</reference>
<keyword evidence="1" id="KW-0812">Transmembrane</keyword>